<accession>A0ABD3P932</accession>
<dbReference type="InterPro" id="IPR012677">
    <property type="entry name" value="Nucleotide-bd_a/b_plait_sf"/>
</dbReference>
<feature type="region of interest" description="Disordered" evidence="4">
    <location>
        <begin position="34"/>
        <end position="64"/>
    </location>
</feature>
<dbReference type="InterPro" id="IPR000504">
    <property type="entry name" value="RRM_dom"/>
</dbReference>
<evidence type="ECO:0000256" key="1">
    <source>
        <dbReference type="ARBA" id="ARBA00022737"/>
    </source>
</evidence>
<sequence length="891" mass="99171">MSTLRLAASRSYRNVAADTTTASVPNAILARHLSGFQGPNHRGMGKEGGGKGDGGSHRSPKGGGAFAEFRAKRVAALKRDLEAAKEATAAEGKPPVRPSTVQSTQQDTHHRPGRVPHRGGPPKENFADKVLKPASKGNLPENEGGGGPKHTSGIPKLIHRKPIGHQVHDAEQLSSAGPVGQRRSGRASVRGEMSLIQGDLGRMDRFANVPPPLMPERERSTGRNRTYLQQQHSNPAMALDQDKTKMNQYLGMNHYAFNVDNQDDDGYDSDADLEPVCGPEDPDYMDLESHEHVRKGEDKFIFDMDSMMELTPEEQAQSIRDGRFRRDVNPEDIKPWENTYEYNWYYRDVTNLDDDMLLEPLKPVSNAMLPLRPHGPKIDDFIEAAHDHPSRFITMEKKFVHTDSKREPQPIFPKGRTHPDEEFVNGHKGFLYVTGLVPQIDDATGAVKDFEDPLHKNSIADTVSKLFGVNALDVSPASSTSAFVGFATKLDAKNAMMNCENLLSVKHPTKIDKYEAPVEFKSNRKGRKEKYFVGNSSSPESILKITGIPPGVTSAELFQTLFPPGTKLDAMFGPLGEDDYLRLSDTAALVRLASPDLVSKALKASGIANNAAVLGQRSIQVFRAKRERVFDGWDSSYLRQYAASKLGNRLFVTGDVPPQDLFLSHNDLMHISGLPPTVTLQDLATFFQPFSADSRDVYGSSHIVRCSQGKPTGTAYVGFELPGEIDEVIEMYKGKTVMIGGCKVQMTPVKDKLLRRGKRESARPARTIEQLNDDLYNWEKHVNPKDIKELEEKGISKDILDEAMRNLRANNRSFAGDDQAMPGERIYEDRPVGSMYKHAVRLYIKLLKECAPTKENPGMMYEAMFHRDQPVDLSVFEYEAERIKALRKRGI</sequence>
<dbReference type="SUPFAM" id="SSF54928">
    <property type="entry name" value="RNA-binding domain, RBD"/>
    <property type="match status" value="1"/>
</dbReference>
<evidence type="ECO:0000313" key="7">
    <source>
        <dbReference type="Proteomes" id="UP001530400"/>
    </source>
</evidence>
<dbReference type="PANTHER" id="PTHR13976">
    <property type="entry name" value="HETEROGENEOUS NUCLEAR RIBONUCLEOPROTEIN-RELATED"/>
    <property type="match status" value="1"/>
</dbReference>
<evidence type="ECO:0000259" key="5">
    <source>
        <dbReference type="PROSITE" id="PS50102"/>
    </source>
</evidence>
<protein>
    <recommendedName>
        <fullName evidence="5">RRM domain-containing protein</fullName>
    </recommendedName>
</protein>
<evidence type="ECO:0000256" key="4">
    <source>
        <dbReference type="SAM" id="MobiDB-lite"/>
    </source>
</evidence>
<feature type="compositionally biased region" description="Basic and acidic residues" evidence="4">
    <location>
        <begin position="44"/>
        <end position="56"/>
    </location>
</feature>
<keyword evidence="7" id="KW-1185">Reference proteome</keyword>
<name>A0ABD3P932_9STRA</name>
<reference evidence="6 7" key="1">
    <citation type="submission" date="2024-10" db="EMBL/GenBank/DDBJ databases">
        <title>Updated reference genomes for cyclostephanoid diatoms.</title>
        <authorList>
            <person name="Roberts W.R."/>
            <person name="Alverson A.J."/>
        </authorList>
    </citation>
    <scope>NUCLEOTIDE SEQUENCE [LARGE SCALE GENOMIC DNA]</scope>
    <source>
        <strain evidence="6 7">AJA010-31</strain>
    </source>
</reference>
<proteinExistence type="predicted"/>
<dbReference type="GO" id="GO:0003723">
    <property type="term" value="F:RNA binding"/>
    <property type="evidence" value="ECO:0007669"/>
    <property type="project" value="UniProtKB-UniRule"/>
</dbReference>
<dbReference type="InterPro" id="IPR050666">
    <property type="entry name" value="ESRP"/>
</dbReference>
<dbReference type="EMBL" id="JALLPJ020000721">
    <property type="protein sequence ID" value="KAL3784583.1"/>
    <property type="molecule type" value="Genomic_DNA"/>
</dbReference>
<gene>
    <name evidence="6" type="ORF">ACHAWO_007539</name>
</gene>
<feature type="domain" description="RRM" evidence="5">
    <location>
        <begin position="667"/>
        <end position="751"/>
    </location>
</feature>
<dbReference type="InterPro" id="IPR035979">
    <property type="entry name" value="RBD_domain_sf"/>
</dbReference>
<keyword evidence="1" id="KW-0677">Repeat</keyword>
<feature type="region of interest" description="Disordered" evidence="4">
    <location>
        <begin position="203"/>
        <end position="223"/>
    </location>
</feature>
<dbReference type="Gene3D" id="3.30.70.330">
    <property type="match status" value="1"/>
</dbReference>
<comment type="caution">
    <text evidence="6">The sequence shown here is derived from an EMBL/GenBank/DDBJ whole genome shotgun (WGS) entry which is preliminary data.</text>
</comment>
<dbReference type="PROSITE" id="PS50102">
    <property type="entry name" value="RRM"/>
    <property type="match status" value="1"/>
</dbReference>
<evidence type="ECO:0000313" key="6">
    <source>
        <dbReference type="EMBL" id="KAL3784583.1"/>
    </source>
</evidence>
<dbReference type="AlphaFoldDB" id="A0ABD3P932"/>
<feature type="region of interest" description="Disordered" evidence="4">
    <location>
        <begin position="84"/>
        <end position="189"/>
    </location>
</feature>
<keyword evidence="2 3" id="KW-0694">RNA-binding</keyword>
<dbReference type="Proteomes" id="UP001530400">
    <property type="component" value="Unassembled WGS sequence"/>
</dbReference>
<evidence type="ECO:0000256" key="3">
    <source>
        <dbReference type="PROSITE-ProRule" id="PRU00176"/>
    </source>
</evidence>
<organism evidence="6 7">
    <name type="scientific">Cyclotella atomus</name>
    <dbReference type="NCBI Taxonomy" id="382360"/>
    <lineage>
        <taxon>Eukaryota</taxon>
        <taxon>Sar</taxon>
        <taxon>Stramenopiles</taxon>
        <taxon>Ochrophyta</taxon>
        <taxon>Bacillariophyta</taxon>
        <taxon>Coscinodiscophyceae</taxon>
        <taxon>Thalassiosirophycidae</taxon>
        <taxon>Stephanodiscales</taxon>
        <taxon>Stephanodiscaceae</taxon>
        <taxon>Cyclotella</taxon>
    </lineage>
</organism>
<evidence type="ECO:0000256" key="2">
    <source>
        <dbReference type="ARBA" id="ARBA00022884"/>
    </source>
</evidence>